<keyword evidence="3" id="KW-1185">Reference proteome</keyword>
<feature type="region of interest" description="Disordered" evidence="1">
    <location>
        <begin position="51"/>
        <end position="110"/>
    </location>
</feature>
<evidence type="ECO:0000313" key="3">
    <source>
        <dbReference type="Proteomes" id="UP000006753"/>
    </source>
</evidence>
<sequence length="110" mass="13178">MPPAKSLNKHPARNTRIERRVENFGVRRSRRTSLCTLMKVVRLLRIPMRTLTRGRRRRQTRNEEEKEKRERKEQRVRKKRHMEATTTEAVKKHVAIQKSSEESNSDDTSD</sequence>
<reference evidence="2 3" key="1">
    <citation type="journal article" date="2012" name="BMC Genomics">
        <title>Sequencing the genome of Marssonina brunnea reveals fungus-poplar co-evolution.</title>
        <authorList>
            <person name="Zhu S."/>
            <person name="Cao Y.-Z."/>
            <person name="Jiang C."/>
            <person name="Tan B.-Y."/>
            <person name="Wang Z."/>
            <person name="Feng S."/>
            <person name="Zhang L."/>
            <person name="Su X.-H."/>
            <person name="Brejova B."/>
            <person name="Vinar T."/>
            <person name="Xu M."/>
            <person name="Wang M.-X."/>
            <person name="Zhang S.-G."/>
            <person name="Huang M.-R."/>
            <person name="Wu R."/>
            <person name="Zhou Y."/>
        </authorList>
    </citation>
    <scope>NUCLEOTIDE SEQUENCE [LARGE SCALE GENOMIC DNA]</scope>
    <source>
        <strain evidence="2 3">MB_m1</strain>
    </source>
</reference>
<proteinExistence type="predicted"/>
<dbReference type="InParanoid" id="K1XNS4"/>
<evidence type="ECO:0000313" key="2">
    <source>
        <dbReference type="EMBL" id="EKD14124.1"/>
    </source>
</evidence>
<dbReference type="HOGENOM" id="CLU_2171603_0_0_1"/>
<dbReference type="AlphaFoldDB" id="K1XNS4"/>
<dbReference type="Proteomes" id="UP000006753">
    <property type="component" value="Unassembled WGS sequence"/>
</dbReference>
<gene>
    <name evidence="2" type="ORF">MBM_07801</name>
</gene>
<name>K1XNS4_MARBU</name>
<protein>
    <submittedName>
        <fullName evidence="2">Uncharacterized protein</fullName>
    </submittedName>
</protein>
<organism evidence="2 3">
    <name type="scientific">Marssonina brunnea f. sp. multigermtubi (strain MB_m1)</name>
    <name type="common">Marssonina leaf spot fungus</name>
    <dbReference type="NCBI Taxonomy" id="1072389"/>
    <lineage>
        <taxon>Eukaryota</taxon>
        <taxon>Fungi</taxon>
        <taxon>Dikarya</taxon>
        <taxon>Ascomycota</taxon>
        <taxon>Pezizomycotina</taxon>
        <taxon>Leotiomycetes</taxon>
        <taxon>Helotiales</taxon>
        <taxon>Drepanopezizaceae</taxon>
        <taxon>Drepanopeziza</taxon>
    </lineage>
</organism>
<accession>K1XNS4</accession>
<evidence type="ECO:0000256" key="1">
    <source>
        <dbReference type="SAM" id="MobiDB-lite"/>
    </source>
</evidence>
<dbReference type="EMBL" id="JH921447">
    <property type="protein sequence ID" value="EKD14124.1"/>
    <property type="molecule type" value="Genomic_DNA"/>
</dbReference>
<feature type="compositionally biased region" description="Basic and acidic residues" evidence="1">
    <location>
        <begin position="60"/>
        <end position="73"/>
    </location>
</feature>
<dbReference type="KEGG" id="mbe:MBM_07801"/>